<dbReference type="GO" id="GO:0005829">
    <property type="term" value="C:cytosol"/>
    <property type="evidence" value="ECO:0007669"/>
    <property type="project" value="TreeGrafter"/>
</dbReference>
<dbReference type="PANTHER" id="PTHR43393:SF2">
    <property type="entry name" value="CYTOKININ RIBOSIDE 5'-MONOPHOSPHATE PHOSPHORIBOHYDROLASE"/>
    <property type="match status" value="1"/>
</dbReference>
<keyword evidence="2" id="KW-0203">Cytokinin biosynthesis</keyword>
<evidence type="ECO:0000313" key="3">
    <source>
        <dbReference type="EMBL" id="SHI06584.1"/>
    </source>
</evidence>
<dbReference type="InterPro" id="IPR031100">
    <property type="entry name" value="LOG_fam"/>
</dbReference>
<sequence>MECKERRRIRREPKYVLDNTLVGDSWRMFRIMAEFVDGFDALSTIDIPAVTIYGSARVKQDHPWYQLAEKIAYELAAANFAVVTGGGPGIMEAANKGANRAGGISVGLNISLPHEQVPNPYANFPLHFKYFFVRKVMLMKYSSAFVCMPGGFGSLDELFEAITLIQTERVKPFPVVLVGSSFWTGLIEWVKGNQLAAGLIGECDLELFKIFDESSDVVDYIKQNVTEGNMAQVESP</sequence>
<dbReference type="NCBIfam" id="TIGR00730">
    <property type="entry name" value="Rossman fold protein, TIGR00730 family"/>
    <property type="match status" value="1"/>
</dbReference>
<name>A0A1M5Y455_9BACT</name>
<dbReference type="InterPro" id="IPR052341">
    <property type="entry name" value="LOG_family_nucleotidases"/>
</dbReference>
<dbReference type="EC" id="3.2.2.n1" evidence="2"/>
<dbReference type="OrthoDB" id="9801098at2"/>
<reference evidence="3 4" key="1">
    <citation type="submission" date="2016-11" db="EMBL/GenBank/DDBJ databases">
        <authorList>
            <person name="Jaros S."/>
            <person name="Januszkiewicz K."/>
            <person name="Wedrychowicz H."/>
        </authorList>
    </citation>
    <scope>NUCLEOTIDE SEQUENCE [LARGE SCALE GENOMIC DNA]</scope>
    <source>
        <strain evidence="3 4">DSM 9705</strain>
    </source>
</reference>
<dbReference type="Gene3D" id="3.40.50.450">
    <property type="match status" value="1"/>
</dbReference>
<gene>
    <name evidence="3" type="ORF">SAMN02745124_03608</name>
</gene>
<dbReference type="EMBL" id="FQXS01000027">
    <property type="protein sequence ID" value="SHI06584.1"/>
    <property type="molecule type" value="Genomic_DNA"/>
</dbReference>
<dbReference type="AlphaFoldDB" id="A0A1M5Y455"/>
<comment type="similarity">
    <text evidence="2">Belongs to the LOG family.</text>
</comment>
<keyword evidence="2" id="KW-0378">Hydrolase</keyword>
<dbReference type="GO" id="GO:0008714">
    <property type="term" value="F:AMP nucleosidase activity"/>
    <property type="evidence" value="ECO:0007669"/>
    <property type="project" value="UniProtKB-EC"/>
</dbReference>
<evidence type="ECO:0000313" key="4">
    <source>
        <dbReference type="Proteomes" id="UP000184139"/>
    </source>
</evidence>
<protein>
    <recommendedName>
        <fullName evidence="2">Cytokinin riboside 5'-monophosphate phosphoribohydrolase</fullName>
        <ecNumber evidence="2">3.2.2.n1</ecNumber>
    </recommendedName>
</protein>
<comment type="catalytic activity">
    <reaction evidence="1">
        <text>AMP + H2O = D-ribose 5-phosphate + adenine</text>
        <dbReference type="Rhea" id="RHEA:20129"/>
        <dbReference type="ChEBI" id="CHEBI:15377"/>
        <dbReference type="ChEBI" id="CHEBI:16708"/>
        <dbReference type="ChEBI" id="CHEBI:78346"/>
        <dbReference type="ChEBI" id="CHEBI:456215"/>
        <dbReference type="EC" id="3.2.2.4"/>
    </reaction>
</comment>
<organism evidence="3 4">
    <name type="scientific">Desulfofustis glycolicus DSM 9705</name>
    <dbReference type="NCBI Taxonomy" id="1121409"/>
    <lineage>
        <taxon>Bacteria</taxon>
        <taxon>Pseudomonadati</taxon>
        <taxon>Thermodesulfobacteriota</taxon>
        <taxon>Desulfobulbia</taxon>
        <taxon>Desulfobulbales</taxon>
        <taxon>Desulfocapsaceae</taxon>
        <taxon>Desulfofustis</taxon>
    </lineage>
</organism>
<dbReference type="PANTHER" id="PTHR43393">
    <property type="entry name" value="CYTOKININ RIBOSIDE 5'-MONOPHOSPHATE PHOSPHORIBOHYDROLASE"/>
    <property type="match status" value="1"/>
</dbReference>
<dbReference type="STRING" id="1121409.SAMN02745124_03608"/>
<proteinExistence type="inferred from homology"/>
<dbReference type="Pfam" id="PF03641">
    <property type="entry name" value="Lysine_decarbox"/>
    <property type="match status" value="1"/>
</dbReference>
<keyword evidence="4" id="KW-1185">Reference proteome</keyword>
<evidence type="ECO:0000256" key="1">
    <source>
        <dbReference type="ARBA" id="ARBA00000274"/>
    </source>
</evidence>
<accession>A0A1M5Y455</accession>
<dbReference type="Proteomes" id="UP000184139">
    <property type="component" value="Unassembled WGS sequence"/>
</dbReference>
<evidence type="ECO:0000256" key="2">
    <source>
        <dbReference type="RuleBase" id="RU363015"/>
    </source>
</evidence>
<dbReference type="RefSeq" id="WP_073378250.1">
    <property type="nucleotide sequence ID" value="NZ_FQXS01000027.1"/>
</dbReference>
<dbReference type="InterPro" id="IPR005269">
    <property type="entry name" value="LOG"/>
</dbReference>
<dbReference type="GO" id="GO:0009691">
    <property type="term" value="P:cytokinin biosynthetic process"/>
    <property type="evidence" value="ECO:0007669"/>
    <property type="project" value="UniProtKB-UniRule"/>
</dbReference>
<dbReference type="SUPFAM" id="SSF102405">
    <property type="entry name" value="MCP/YpsA-like"/>
    <property type="match status" value="1"/>
</dbReference>